<reference evidence="2 3" key="1">
    <citation type="journal article" date="2021" name="Sci. Rep.">
        <title>Genome sequencing of the multicellular alga Astrephomene provides insights into convergent evolution of germ-soma differentiation.</title>
        <authorList>
            <person name="Yamashita S."/>
            <person name="Yamamoto K."/>
            <person name="Matsuzaki R."/>
            <person name="Suzuki S."/>
            <person name="Yamaguchi H."/>
            <person name="Hirooka S."/>
            <person name="Minakuchi Y."/>
            <person name="Miyagishima S."/>
            <person name="Kawachi M."/>
            <person name="Toyoda A."/>
            <person name="Nozaki H."/>
        </authorList>
    </citation>
    <scope>NUCLEOTIDE SEQUENCE [LARGE SCALE GENOMIC DNA]</scope>
    <source>
        <strain evidence="2 3">NIES-4017</strain>
    </source>
</reference>
<sequence length="616" mass="67471">MATRHSCLSLGGLNKEGKCGYGCNKHTLTPSEESLQEFLTSEGFDKSLVSAIVRDKIFPNRNATDYTKIAEANVGGKKLRVRVNCQHAVAQAAHLTEAGKFEESDIFFEQFTEDVAHVRSHVTRSTPAGADPLVIGQALLGAARKALRSVLQAVDISTFLSLRFRHGSSRRWQHDGVDSGTASGGRASSNTSSSTSSTGCRAYHEQSRSNEALSLLEKFWRIDERSGLYSPHQLALCVAVEAAIPPDKLLATMQEARQLPFMQDMINDSGRTSAGWREHILGTWSPDGMPSARLTGAGLDTYARLVSVALGKVKPGFTELHVFEPSTGLLWTYPSFVGPFTVDLPLSCGAKPVRLHVNGCHMPGFRMDLAVDPLPRWLVTRDSLLLRSVEWRLLRLALASTAEQASNAVDVVLRPASLAPGASPNPRPRNPAFNAIESTSLGGLQQATVDAGSIELTPQQHKRRARSLRDQDDSDYEDETAVTPPDSSPPVKHASKRRCNQYGGPAARPPPARKQGGKAASQRKAEVEQFMRITPTRPLVPPPRPVVCSDVLLELFPFTEGPDGWEYRPPRLMCKCRETWKPRQRLCRSRASQALQPLLFALTNDNETQSMTGSEL</sequence>
<feature type="region of interest" description="Disordered" evidence="1">
    <location>
        <begin position="452"/>
        <end position="525"/>
    </location>
</feature>
<dbReference type="Proteomes" id="UP001054857">
    <property type="component" value="Unassembled WGS sequence"/>
</dbReference>
<comment type="caution">
    <text evidence="2">The sequence shown here is derived from an EMBL/GenBank/DDBJ whole genome shotgun (WGS) entry which is preliminary data.</text>
</comment>
<evidence type="ECO:0000313" key="3">
    <source>
        <dbReference type="Proteomes" id="UP001054857"/>
    </source>
</evidence>
<dbReference type="AlphaFoldDB" id="A0AAD3DKB9"/>
<evidence type="ECO:0000256" key="1">
    <source>
        <dbReference type="SAM" id="MobiDB-lite"/>
    </source>
</evidence>
<feature type="compositionally biased region" description="Low complexity" evidence="1">
    <location>
        <begin position="179"/>
        <end position="199"/>
    </location>
</feature>
<organism evidence="2 3">
    <name type="scientific">Astrephomene gubernaculifera</name>
    <dbReference type="NCBI Taxonomy" id="47775"/>
    <lineage>
        <taxon>Eukaryota</taxon>
        <taxon>Viridiplantae</taxon>
        <taxon>Chlorophyta</taxon>
        <taxon>core chlorophytes</taxon>
        <taxon>Chlorophyceae</taxon>
        <taxon>CS clade</taxon>
        <taxon>Chlamydomonadales</taxon>
        <taxon>Astrephomenaceae</taxon>
        <taxon>Astrephomene</taxon>
    </lineage>
</organism>
<proteinExistence type="predicted"/>
<accession>A0AAD3DKB9</accession>
<protein>
    <submittedName>
        <fullName evidence="2">Uncharacterized protein</fullName>
    </submittedName>
</protein>
<feature type="region of interest" description="Disordered" evidence="1">
    <location>
        <begin position="171"/>
        <end position="203"/>
    </location>
</feature>
<gene>
    <name evidence="2" type="ORF">Agub_g4198</name>
</gene>
<keyword evidence="3" id="KW-1185">Reference proteome</keyword>
<name>A0AAD3DKB9_9CHLO</name>
<evidence type="ECO:0000313" key="2">
    <source>
        <dbReference type="EMBL" id="GFR43153.1"/>
    </source>
</evidence>
<dbReference type="EMBL" id="BMAR01000005">
    <property type="protein sequence ID" value="GFR43153.1"/>
    <property type="molecule type" value="Genomic_DNA"/>
</dbReference>